<keyword evidence="1" id="KW-0812">Transmembrane</keyword>
<dbReference type="EMBL" id="JBHSYQ010000003">
    <property type="protein sequence ID" value="MFC6996421.1"/>
    <property type="molecule type" value="Genomic_DNA"/>
</dbReference>
<gene>
    <name evidence="2" type="ORF">ACFQHR_02240</name>
</gene>
<evidence type="ECO:0000256" key="1">
    <source>
        <dbReference type="SAM" id="Phobius"/>
    </source>
</evidence>
<feature type="transmembrane region" description="Helical" evidence="1">
    <location>
        <begin position="44"/>
        <end position="63"/>
    </location>
</feature>
<organism evidence="2 3">
    <name type="scientific">Rufibacter roseus</name>
    <dbReference type="NCBI Taxonomy" id="1567108"/>
    <lineage>
        <taxon>Bacteria</taxon>
        <taxon>Pseudomonadati</taxon>
        <taxon>Bacteroidota</taxon>
        <taxon>Cytophagia</taxon>
        <taxon>Cytophagales</taxon>
        <taxon>Hymenobacteraceae</taxon>
        <taxon>Rufibacter</taxon>
    </lineage>
</organism>
<keyword evidence="1" id="KW-0472">Membrane</keyword>
<accession>A0ABW2DI49</accession>
<name>A0ABW2DI49_9BACT</name>
<feature type="transmembrane region" description="Helical" evidence="1">
    <location>
        <begin position="111"/>
        <end position="129"/>
    </location>
</feature>
<comment type="caution">
    <text evidence="2">The sequence shown here is derived from an EMBL/GenBank/DDBJ whole genome shotgun (WGS) entry which is preliminary data.</text>
</comment>
<evidence type="ECO:0000313" key="3">
    <source>
        <dbReference type="Proteomes" id="UP001596405"/>
    </source>
</evidence>
<reference evidence="3" key="1">
    <citation type="journal article" date="2019" name="Int. J. Syst. Evol. Microbiol.">
        <title>The Global Catalogue of Microorganisms (GCM) 10K type strain sequencing project: providing services to taxonomists for standard genome sequencing and annotation.</title>
        <authorList>
            <consortium name="The Broad Institute Genomics Platform"/>
            <consortium name="The Broad Institute Genome Sequencing Center for Infectious Disease"/>
            <person name="Wu L."/>
            <person name="Ma J."/>
        </authorList>
    </citation>
    <scope>NUCLEOTIDE SEQUENCE [LARGE SCALE GENOMIC DNA]</scope>
    <source>
        <strain evidence="3">CGMCC 4.7393</strain>
    </source>
</reference>
<dbReference type="Proteomes" id="UP001596405">
    <property type="component" value="Unassembled WGS sequence"/>
</dbReference>
<protein>
    <submittedName>
        <fullName evidence="2">Uncharacterized protein</fullName>
    </submittedName>
</protein>
<dbReference type="RefSeq" id="WP_066620292.1">
    <property type="nucleotide sequence ID" value="NZ_JBHSYQ010000003.1"/>
</dbReference>
<proteinExistence type="predicted"/>
<sequence>MKKVLPILLIGLLLSQVVEVLEYFLTDPSLPANGSDFTKNDIVGLVFLVLSLAVYVGVAYFLANHVNLGVTILLMLLLLLVDTLISENLTIKIADSQGLPRVESGLETSTEYLIMAAMGLITALIGYGINRMRRKRQSVATV</sequence>
<keyword evidence="3" id="KW-1185">Reference proteome</keyword>
<evidence type="ECO:0000313" key="2">
    <source>
        <dbReference type="EMBL" id="MFC6996421.1"/>
    </source>
</evidence>
<keyword evidence="1" id="KW-1133">Transmembrane helix</keyword>
<feature type="transmembrane region" description="Helical" evidence="1">
    <location>
        <begin position="70"/>
        <end position="91"/>
    </location>
</feature>